<evidence type="ECO:0000256" key="5">
    <source>
        <dbReference type="ARBA" id="ARBA00022617"/>
    </source>
</evidence>
<keyword evidence="9" id="KW-0408">Iron</keyword>
<dbReference type="GO" id="GO:0008941">
    <property type="term" value="F:nitric oxide dioxygenase NAD(P)H activity"/>
    <property type="evidence" value="ECO:0007669"/>
    <property type="project" value="UniProtKB-EC"/>
</dbReference>
<comment type="catalytic activity">
    <reaction evidence="12">
        <text>2 nitric oxide + NADH + 2 O2 = 2 nitrate + NAD(+) + H(+)</text>
        <dbReference type="Rhea" id="RHEA:19469"/>
        <dbReference type="ChEBI" id="CHEBI:15378"/>
        <dbReference type="ChEBI" id="CHEBI:15379"/>
        <dbReference type="ChEBI" id="CHEBI:16480"/>
        <dbReference type="ChEBI" id="CHEBI:17632"/>
        <dbReference type="ChEBI" id="CHEBI:57540"/>
        <dbReference type="ChEBI" id="CHEBI:57945"/>
        <dbReference type="EC" id="1.14.12.17"/>
    </reaction>
</comment>
<comment type="function">
    <text evidence="11">Is involved in NO detoxification in an aerobic process, termed nitric oxide dioxygenase (NOD) reaction that utilizes O(2) and NAD(P)H to convert NO to nitrate, which protects the bacterium from various noxious nitrogen compounds. Therefore, plays a central role in the inducible response to nitrosative stress.</text>
</comment>
<keyword evidence="8" id="KW-0521">NADP</keyword>
<dbReference type="Proteomes" id="UP001523401">
    <property type="component" value="Unassembled WGS sequence"/>
</dbReference>
<keyword evidence="6 14" id="KW-0561">Oxygen transport</keyword>
<dbReference type="PROSITE" id="PS01033">
    <property type="entry name" value="GLOBIN"/>
    <property type="match status" value="1"/>
</dbReference>
<evidence type="ECO:0000256" key="1">
    <source>
        <dbReference type="ARBA" id="ARBA00001970"/>
    </source>
</evidence>
<dbReference type="Pfam" id="PF00970">
    <property type="entry name" value="FAD_binding_6"/>
    <property type="match status" value="1"/>
</dbReference>
<dbReference type="EMBL" id="JAMXQU010000001">
    <property type="protein sequence ID" value="MCO6158666.1"/>
    <property type="molecule type" value="Genomic_DNA"/>
</dbReference>
<dbReference type="EC" id="1.14.12.17" evidence="3"/>
<accession>A0ABT1CCT3</accession>
<dbReference type="PRINTS" id="PR00410">
    <property type="entry name" value="PHEHYDRXLASE"/>
</dbReference>
<dbReference type="PANTHER" id="PTHR43396:SF3">
    <property type="entry name" value="FLAVOHEMOPROTEIN"/>
    <property type="match status" value="1"/>
</dbReference>
<keyword evidence="4" id="KW-0216">Detoxification</keyword>
<keyword evidence="10" id="KW-0520">NAD</keyword>
<evidence type="ECO:0000256" key="9">
    <source>
        <dbReference type="ARBA" id="ARBA00023004"/>
    </source>
</evidence>
<dbReference type="InterPro" id="IPR001433">
    <property type="entry name" value="OxRdtase_FAD/NAD-bd"/>
</dbReference>
<keyword evidence="5 14" id="KW-0349">Heme</keyword>
<dbReference type="Gene3D" id="2.40.30.10">
    <property type="entry name" value="Translation factors"/>
    <property type="match status" value="1"/>
</dbReference>
<keyword evidence="14" id="KW-0813">Transport</keyword>
<evidence type="ECO:0000259" key="15">
    <source>
        <dbReference type="PROSITE" id="PS01033"/>
    </source>
</evidence>
<dbReference type="SUPFAM" id="SSF52343">
    <property type="entry name" value="Ferredoxin reductase-like, C-terminal NADP-linked domain"/>
    <property type="match status" value="1"/>
</dbReference>
<dbReference type="SUPFAM" id="SSF46458">
    <property type="entry name" value="Globin-like"/>
    <property type="match status" value="1"/>
</dbReference>
<gene>
    <name evidence="17" type="primary">hmpA</name>
    <name evidence="17" type="ORF">NF685_01310</name>
</gene>
<evidence type="ECO:0000256" key="14">
    <source>
        <dbReference type="RuleBase" id="RU000356"/>
    </source>
</evidence>
<dbReference type="CDD" id="cd08922">
    <property type="entry name" value="FHb-globin"/>
    <property type="match status" value="1"/>
</dbReference>
<evidence type="ECO:0000256" key="11">
    <source>
        <dbReference type="ARBA" id="ARBA00025094"/>
    </source>
</evidence>
<protein>
    <recommendedName>
        <fullName evidence="3">nitric oxide dioxygenase</fullName>
        <ecNumber evidence="3">1.14.12.17</ecNumber>
    </recommendedName>
</protein>
<dbReference type="InterPro" id="IPR039261">
    <property type="entry name" value="FNR_nucleotide-bd"/>
</dbReference>
<comment type="similarity">
    <text evidence="2">In the C-terminal section; belongs to the flavoprotein pyridine nucleotide cytochrome reductase family.</text>
</comment>
<dbReference type="InterPro" id="IPR017927">
    <property type="entry name" value="FAD-bd_FR_type"/>
</dbReference>
<dbReference type="InterPro" id="IPR017938">
    <property type="entry name" value="Riboflavin_synthase-like_b-brl"/>
</dbReference>
<reference evidence="17 18" key="1">
    <citation type="submission" date="2022-06" db="EMBL/GenBank/DDBJ databases">
        <title>Whole-genome of Asaia lannensis strain LMG 27011T.</title>
        <authorList>
            <person name="Sombolestani A."/>
        </authorList>
    </citation>
    <scope>NUCLEOTIDE SEQUENCE [LARGE SCALE GENOMIC DNA]</scope>
    <source>
        <strain evidence="17 18">NBRC 102526</strain>
    </source>
</reference>
<sequence>MIQPLHPNTAAIVKATIPALEAHGVDITKTMYAQLMRDPAIAAMFNQTDQANGRQPHALAAAVLAYARNIDHPEKLEAALSLIVERHVAVMVKPEQYPVVGAALLGAIKTVLGDAATPEILEAWGDAYRFLADVLISREAKVYDERAEVPGGWRGWRQFRVASRVKETDQVTSFWLKPVDNKPVMHHQAGQFLTFRLDRDGLNTRRSYSISSAPDDKAYRISVKRDPNGQVSSWFHDHLKVGDTIDVAPPAGDFTLPQDKTAPVILVSAGIGMTPFMSMMLDTAKTGNLSRLRLVHGDHTSTSVPFMAELAELTKSDEPLVVDVFSSSNGAVPAPSPMKQHEGHVSTDWLADQIHPDTQVYICGPRTFQRDMILGLQNKGIPADHIHHELFGSDAGLSS</sequence>
<feature type="domain" description="FAD-binding FR-type" evidence="16">
    <location>
        <begin position="154"/>
        <end position="257"/>
    </location>
</feature>
<feature type="domain" description="Globin" evidence="15">
    <location>
        <begin position="4"/>
        <end position="140"/>
    </location>
</feature>
<dbReference type="InterPro" id="IPR009050">
    <property type="entry name" value="Globin-like_sf"/>
</dbReference>
<comment type="similarity">
    <text evidence="14">Belongs to the globin family.</text>
</comment>
<dbReference type="CDD" id="cd06184">
    <property type="entry name" value="flavohem_like_fad_nad_binding"/>
    <property type="match status" value="1"/>
</dbReference>
<evidence type="ECO:0000256" key="12">
    <source>
        <dbReference type="ARBA" id="ARBA00048649"/>
    </source>
</evidence>
<dbReference type="PROSITE" id="PS51384">
    <property type="entry name" value="FAD_FR"/>
    <property type="match status" value="1"/>
</dbReference>
<dbReference type="PANTHER" id="PTHR43396">
    <property type="entry name" value="FLAVOHEMOPROTEIN"/>
    <property type="match status" value="1"/>
</dbReference>
<keyword evidence="18" id="KW-1185">Reference proteome</keyword>
<dbReference type="Gene3D" id="1.10.490.10">
    <property type="entry name" value="Globins"/>
    <property type="match status" value="1"/>
</dbReference>
<evidence type="ECO:0000259" key="16">
    <source>
        <dbReference type="PROSITE" id="PS51384"/>
    </source>
</evidence>
<evidence type="ECO:0000256" key="2">
    <source>
        <dbReference type="ARBA" id="ARBA00006401"/>
    </source>
</evidence>
<organism evidence="17 18">
    <name type="scientific">Asaia lannensis NBRC 102526</name>
    <dbReference type="NCBI Taxonomy" id="1307926"/>
    <lineage>
        <taxon>Bacteria</taxon>
        <taxon>Pseudomonadati</taxon>
        <taxon>Pseudomonadota</taxon>
        <taxon>Alphaproteobacteria</taxon>
        <taxon>Acetobacterales</taxon>
        <taxon>Acetobacteraceae</taxon>
        <taxon>Asaia</taxon>
    </lineage>
</organism>
<dbReference type="InterPro" id="IPR000971">
    <property type="entry name" value="Globin"/>
</dbReference>
<dbReference type="RefSeq" id="WP_252848273.1">
    <property type="nucleotide sequence ID" value="NZ_BAPW01000034.1"/>
</dbReference>
<evidence type="ECO:0000256" key="8">
    <source>
        <dbReference type="ARBA" id="ARBA00022857"/>
    </source>
</evidence>
<dbReference type="InterPro" id="IPR008333">
    <property type="entry name" value="Cbr1-like_FAD-bd_dom"/>
</dbReference>
<comment type="catalytic activity">
    <reaction evidence="13">
        <text>2 nitric oxide + NADPH + 2 O2 = 2 nitrate + NADP(+) + H(+)</text>
        <dbReference type="Rhea" id="RHEA:19465"/>
        <dbReference type="ChEBI" id="CHEBI:15378"/>
        <dbReference type="ChEBI" id="CHEBI:15379"/>
        <dbReference type="ChEBI" id="CHEBI:16480"/>
        <dbReference type="ChEBI" id="CHEBI:17632"/>
        <dbReference type="ChEBI" id="CHEBI:57783"/>
        <dbReference type="ChEBI" id="CHEBI:58349"/>
        <dbReference type="EC" id="1.14.12.17"/>
    </reaction>
</comment>
<dbReference type="Pfam" id="PF00042">
    <property type="entry name" value="Globin"/>
    <property type="match status" value="1"/>
</dbReference>
<keyword evidence="7" id="KW-0479">Metal-binding</keyword>
<comment type="cofactor">
    <cofactor evidence="1">
        <name>heme b</name>
        <dbReference type="ChEBI" id="CHEBI:60344"/>
    </cofactor>
</comment>
<evidence type="ECO:0000256" key="6">
    <source>
        <dbReference type="ARBA" id="ARBA00022621"/>
    </source>
</evidence>
<proteinExistence type="inferred from homology"/>
<dbReference type="InterPro" id="IPR012292">
    <property type="entry name" value="Globin/Proto"/>
</dbReference>
<dbReference type="SUPFAM" id="SSF63380">
    <property type="entry name" value="Riboflavin synthase domain-like"/>
    <property type="match status" value="1"/>
</dbReference>
<evidence type="ECO:0000256" key="7">
    <source>
        <dbReference type="ARBA" id="ARBA00022723"/>
    </source>
</evidence>
<evidence type="ECO:0000256" key="10">
    <source>
        <dbReference type="ARBA" id="ARBA00023027"/>
    </source>
</evidence>
<name>A0ABT1CCT3_9PROT</name>
<evidence type="ECO:0000256" key="13">
    <source>
        <dbReference type="ARBA" id="ARBA00049433"/>
    </source>
</evidence>
<dbReference type="Gene3D" id="3.40.50.80">
    <property type="entry name" value="Nucleotide-binding domain of ferredoxin-NADP reductase (FNR) module"/>
    <property type="match status" value="1"/>
</dbReference>
<comment type="caution">
    <text evidence="17">The sequence shown here is derived from an EMBL/GenBank/DDBJ whole genome shotgun (WGS) entry which is preliminary data.</text>
</comment>
<evidence type="ECO:0000313" key="17">
    <source>
        <dbReference type="EMBL" id="MCO6158666.1"/>
    </source>
</evidence>
<evidence type="ECO:0000313" key="18">
    <source>
        <dbReference type="Proteomes" id="UP001523401"/>
    </source>
</evidence>
<dbReference type="NCBIfam" id="NF009805">
    <property type="entry name" value="PRK13289.1"/>
    <property type="match status" value="1"/>
</dbReference>
<evidence type="ECO:0000256" key="3">
    <source>
        <dbReference type="ARBA" id="ARBA00012229"/>
    </source>
</evidence>
<keyword evidence="17" id="KW-0560">Oxidoreductase</keyword>
<evidence type="ECO:0000256" key="4">
    <source>
        <dbReference type="ARBA" id="ARBA00022575"/>
    </source>
</evidence>
<dbReference type="Pfam" id="PF00175">
    <property type="entry name" value="NAD_binding_1"/>
    <property type="match status" value="1"/>
</dbReference>